<evidence type="ECO:0000313" key="2">
    <source>
        <dbReference type="EMBL" id="RST89575.1"/>
    </source>
</evidence>
<dbReference type="AlphaFoldDB" id="A0A3S0AXQ4"/>
<proteinExistence type="predicted"/>
<dbReference type="GO" id="GO:0016301">
    <property type="term" value="F:kinase activity"/>
    <property type="evidence" value="ECO:0007669"/>
    <property type="project" value="TreeGrafter"/>
</dbReference>
<dbReference type="InterPro" id="IPR036665">
    <property type="entry name" value="PTS_IIA_glucitol/sorbitol_sf"/>
</dbReference>
<dbReference type="GO" id="GO:0009401">
    <property type="term" value="P:phosphoenolpyruvate-dependent sugar phosphotransferase system"/>
    <property type="evidence" value="ECO:0007669"/>
    <property type="project" value="InterPro"/>
</dbReference>
<evidence type="ECO:0000256" key="1">
    <source>
        <dbReference type="PROSITE-ProRule" id="PRU00420"/>
    </source>
</evidence>
<dbReference type="Gene3D" id="2.40.33.40">
    <property type="entry name" value="Phosphotransferase system, glucitol/sorbitol-specific IIA component"/>
    <property type="match status" value="1"/>
</dbReference>
<dbReference type="GO" id="GO:0008982">
    <property type="term" value="F:protein-N(PI)-phosphohistidine-sugar phosphotransferase activity"/>
    <property type="evidence" value="ECO:0007669"/>
    <property type="project" value="InterPro"/>
</dbReference>
<sequence length="119" mass="13213">MKQAKIISIGPKAIDSHENILILFGEEVTDTLREFSIIQELDESEKLVLKTGSQIKFNDQTYVVEQVGASANEHLNSIGHISVIFDKSPKEDLLGSSSVYVSPYRLPDLSVGDMITYVE</sequence>
<gene>
    <name evidence="2" type="ORF">C7P63_00390</name>
</gene>
<evidence type="ECO:0000313" key="3">
    <source>
        <dbReference type="Proteomes" id="UP000277864"/>
    </source>
</evidence>
<dbReference type="PROSITE" id="PS51097">
    <property type="entry name" value="PTS_EIIA_TYPE_5"/>
    <property type="match status" value="1"/>
</dbReference>
<dbReference type="SUPFAM" id="SSF141530">
    <property type="entry name" value="PTSIIA/GutA-like"/>
    <property type="match status" value="1"/>
</dbReference>
<dbReference type="EMBL" id="PXZH01000001">
    <property type="protein sequence ID" value="RST89575.1"/>
    <property type="molecule type" value="Genomic_DNA"/>
</dbReference>
<keyword evidence="2" id="KW-0813">Transport</keyword>
<comment type="caution">
    <text evidence="2">The sequence shown here is derived from an EMBL/GenBank/DDBJ whole genome shotgun (WGS) entry which is preliminary data.</text>
</comment>
<dbReference type="GO" id="GO:0005737">
    <property type="term" value="C:cytoplasm"/>
    <property type="evidence" value="ECO:0007669"/>
    <property type="project" value="InterPro"/>
</dbReference>
<reference evidence="2 3" key="1">
    <citation type="submission" date="2018-03" db="EMBL/GenBank/DDBJ databases">
        <authorList>
            <person name="Gulvik C.A."/>
        </authorList>
    </citation>
    <scope>NUCLEOTIDE SEQUENCE [LARGE SCALE GENOMIC DNA]</scope>
    <source>
        <strain evidence="2 3">JCM 31581</strain>
    </source>
</reference>
<dbReference type="InterPro" id="IPR004716">
    <property type="entry name" value="PTS_IIA_glucitol/sorbitol-sp"/>
</dbReference>
<dbReference type="PANTHER" id="PTHR40398:SF1">
    <property type="entry name" value="PTS SYSTEM GLUCITOL_SORBITOL-SPECIFIC EIIA COMPONENT"/>
    <property type="match status" value="1"/>
</dbReference>
<dbReference type="RefSeq" id="WP_125942184.1">
    <property type="nucleotide sequence ID" value="NZ_PXZH01000001.1"/>
</dbReference>
<name>A0A3S0AXQ4_9ENTE</name>
<keyword evidence="3" id="KW-1185">Reference proteome</keyword>
<dbReference type="OrthoDB" id="7065254at2"/>
<protein>
    <submittedName>
        <fullName evidence="2">PTS sugar transporter subunit IIA</fullName>
    </submittedName>
</protein>
<organism evidence="2 3">
    <name type="scientific">Vagococcus humatus</name>
    <dbReference type="NCBI Taxonomy" id="1889241"/>
    <lineage>
        <taxon>Bacteria</taxon>
        <taxon>Bacillati</taxon>
        <taxon>Bacillota</taxon>
        <taxon>Bacilli</taxon>
        <taxon>Lactobacillales</taxon>
        <taxon>Enterococcaceae</taxon>
        <taxon>Vagococcus</taxon>
    </lineage>
</organism>
<accession>A0A3S0AXQ4</accession>
<dbReference type="PANTHER" id="PTHR40398">
    <property type="entry name" value="PTS SYSTEM GLUCITOL/SORBITOL-SPECIFIC EIIA COMPONENT"/>
    <property type="match status" value="1"/>
</dbReference>
<dbReference type="Pfam" id="PF03829">
    <property type="entry name" value="PTSIIA_gutA"/>
    <property type="match status" value="1"/>
</dbReference>
<comment type="caution">
    <text evidence="1">Lacks conserved residue(s) required for the propagation of feature annotation.</text>
</comment>
<dbReference type="Proteomes" id="UP000277864">
    <property type="component" value="Unassembled WGS sequence"/>
</dbReference>
<keyword evidence="2" id="KW-0762">Sugar transport</keyword>